<comment type="caution">
    <text evidence="1">The sequence shown here is derived from an EMBL/GenBank/DDBJ whole genome shotgun (WGS) entry which is preliminary data.</text>
</comment>
<evidence type="ECO:0000313" key="2">
    <source>
        <dbReference type="Proteomes" id="UP000552709"/>
    </source>
</evidence>
<name>A0A7W8JZX7_9DEIO</name>
<keyword evidence="2" id="KW-1185">Reference proteome</keyword>
<dbReference type="Proteomes" id="UP000552709">
    <property type="component" value="Unassembled WGS sequence"/>
</dbReference>
<dbReference type="EMBL" id="JACHFL010000035">
    <property type="protein sequence ID" value="MBB5366306.1"/>
    <property type="molecule type" value="Genomic_DNA"/>
</dbReference>
<evidence type="ECO:0000313" key="1">
    <source>
        <dbReference type="EMBL" id="MBB5366306.1"/>
    </source>
</evidence>
<organism evidence="1 2">
    <name type="scientific">Deinococcus humi</name>
    <dbReference type="NCBI Taxonomy" id="662880"/>
    <lineage>
        <taxon>Bacteria</taxon>
        <taxon>Thermotogati</taxon>
        <taxon>Deinococcota</taxon>
        <taxon>Deinococci</taxon>
        <taxon>Deinococcales</taxon>
        <taxon>Deinococcaceae</taxon>
        <taxon>Deinococcus</taxon>
    </lineage>
</organism>
<reference evidence="1 2" key="1">
    <citation type="submission" date="2020-08" db="EMBL/GenBank/DDBJ databases">
        <title>Genomic Encyclopedia of Type Strains, Phase IV (KMG-IV): sequencing the most valuable type-strain genomes for metagenomic binning, comparative biology and taxonomic classification.</title>
        <authorList>
            <person name="Goeker M."/>
        </authorList>
    </citation>
    <scope>NUCLEOTIDE SEQUENCE [LARGE SCALE GENOMIC DNA]</scope>
    <source>
        <strain evidence="1 2">DSM 27939</strain>
    </source>
</reference>
<gene>
    <name evidence="1" type="ORF">HNQ08_005435</name>
</gene>
<dbReference type="AlphaFoldDB" id="A0A7W8JZX7"/>
<proteinExistence type="predicted"/>
<protein>
    <submittedName>
        <fullName evidence="1">Uncharacterized protein</fullName>
    </submittedName>
</protein>
<accession>A0A7W8JZX7</accession>
<sequence>MRLAPDHTARLRYRDYKRQYRDLDTDRAAVRTAHNAIRNAEQRFEEARIAECVMNDENFIEGSSDPRGQMQAELLEQLRRWVVIPGNVTT</sequence>